<dbReference type="InterPro" id="IPR036866">
    <property type="entry name" value="RibonucZ/Hydroxyglut_hydro"/>
</dbReference>
<dbReference type="EMBL" id="JABVXQ010000002">
    <property type="protein sequence ID" value="KAF6124712.1"/>
    <property type="molecule type" value="Genomic_DNA"/>
</dbReference>
<reference evidence="1 2" key="1">
    <citation type="journal article" date="2020" name="Nature">
        <title>Six reference-quality genomes reveal evolution of bat adaptations.</title>
        <authorList>
            <person name="Jebb D."/>
            <person name="Huang Z."/>
            <person name="Pippel M."/>
            <person name="Hughes G.M."/>
            <person name="Lavrichenko K."/>
            <person name="Devanna P."/>
            <person name="Winkler S."/>
            <person name="Jermiin L.S."/>
            <person name="Skirmuntt E.C."/>
            <person name="Katzourakis A."/>
            <person name="Burkitt-Gray L."/>
            <person name="Ray D.A."/>
            <person name="Sullivan K.A.M."/>
            <person name="Roscito J.G."/>
            <person name="Kirilenko B.M."/>
            <person name="Davalos L.M."/>
            <person name="Corthals A.P."/>
            <person name="Power M.L."/>
            <person name="Jones G."/>
            <person name="Ransome R.D."/>
            <person name="Dechmann D.K.N."/>
            <person name="Locatelli A.G."/>
            <person name="Puechmaille S.J."/>
            <person name="Fedrigo O."/>
            <person name="Jarvis E.D."/>
            <person name="Hiller M."/>
            <person name="Vernes S.C."/>
            <person name="Myers E.W."/>
            <person name="Teeling E.C."/>
        </authorList>
    </citation>
    <scope>NUCLEOTIDE SEQUENCE [LARGE SCALE GENOMIC DNA]</scope>
    <source>
        <strain evidence="1">Bat1K_MPI-CBG_1</strain>
    </source>
</reference>
<evidence type="ECO:0000313" key="1">
    <source>
        <dbReference type="EMBL" id="KAF6124712.1"/>
    </source>
</evidence>
<dbReference type="GO" id="GO:0016787">
    <property type="term" value="F:hydrolase activity"/>
    <property type="evidence" value="ECO:0007669"/>
    <property type="project" value="UniProtKB-KW"/>
</dbReference>
<accession>A0A834B7A5</accession>
<organism evidence="1 2">
    <name type="scientific">Phyllostomus discolor</name>
    <name type="common">pale spear-nosed bat</name>
    <dbReference type="NCBI Taxonomy" id="89673"/>
    <lineage>
        <taxon>Eukaryota</taxon>
        <taxon>Metazoa</taxon>
        <taxon>Chordata</taxon>
        <taxon>Craniata</taxon>
        <taxon>Vertebrata</taxon>
        <taxon>Euteleostomi</taxon>
        <taxon>Mammalia</taxon>
        <taxon>Eutheria</taxon>
        <taxon>Laurasiatheria</taxon>
        <taxon>Chiroptera</taxon>
        <taxon>Yangochiroptera</taxon>
        <taxon>Phyllostomidae</taxon>
        <taxon>Phyllostominae</taxon>
        <taxon>Phyllostomus</taxon>
    </lineage>
</organism>
<dbReference type="AlphaFoldDB" id="A0A834B7A5"/>
<gene>
    <name evidence="1" type="ORF">HJG60_006091</name>
</gene>
<protein>
    <submittedName>
        <fullName evidence="1">Hydroxyacylglutathione hydrolase like</fullName>
    </submittedName>
</protein>
<proteinExistence type="predicted"/>
<comment type="caution">
    <text evidence="1">The sequence shown here is derived from an EMBL/GenBank/DDBJ whole genome shotgun (WGS) entry which is preliminary data.</text>
</comment>
<dbReference type="Proteomes" id="UP000664940">
    <property type="component" value="Unassembled WGS sequence"/>
</dbReference>
<evidence type="ECO:0000313" key="2">
    <source>
        <dbReference type="Proteomes" id="UP000664940"/>
    </source>
</evidence>
<sequence>MAWLSSAMLNVKAIPVLEDNYMYLIIKEHTRLAVAKDMTMLKRVRAGGTRSKDMQRWSYLRPGLVLDANEHICALTYRLEHGALHPPAPASLTHLPPTGT</sequence>
<name>A0A834B7A5_9CHIR</name>
<keyword evidence="1" id="KW-0378">Hydrolase</keyword>
<dbReference type="Gene3D" id="3.60.15.10">
    <property type="entry name" value="Ribonuclease Z/Hydroxyacylglutathione hydrolase-like"/>
    <property type="match status" value="1"/>
</dbReference>